<dbReference type="InParanoid" id="A0A068UGU9"/>
<proteinExistence type="predicted"/>
<accession>A0A068UGU9</accession>
<keyword evidence="1" id="KW-0677">Repeat</keyword>
<evidence type="ECO:0000256" key="3">
    <source>
        <dbReference type="SAM" id="Coils"/>
    </source>
</evidence>
<dbReference type="SUPFAM" id="SSF81901">
    <property type="entry name" value="HCP-like"/>
    <property type="match status" value="1"/>
</dbReference>
<keyword evidence="6" id="KW-1185">Reference proteome</keyword>
<evidence type="ECO:0000313" key="5">
    <source>
        <dbReference type="EMBL" id="CDP07502.1"/>
    </source>
</evidence>
<keyword evidence="3" id="KW-0175">Coiled coil</keyword>
<gene>
    <name evidence="5" type="ORF">GSCOC_T00024779001</name>
</gene>
<dbReference type="AlphaFoldDB" id="A0A068UGU9"/>
<dbReference type="Gene3D" id="1.25.40.10">
    <property type="entry name" value="Tetratricopeptide repeat domain"/>
    <property type="match status" value="2"/>
</dbReference>
<feature type="domain" description="PROP1-like PPR" evidence="4">
    <location>
        <begin position="482"/>
        <end position="609"/>
    </location>
</feature>
<dbReference type="InterPro" id="IPR011990">
    <property type="entry name" value="TPR-like_helical_dom_sf"/>
</dbReference>
<dbReference type="OMA" id="ANKYFKM"/>
<feature type="repeat" description="PPR" evidence="2">
    <location>
        <begin position="529"/>
        <end position="563"/>
    </location>
</feature>
<reference evidence="6" key="1">
    <citation type="journal article" date="2014" name="Science">
        <title>The coffee genome provides insight into the convergent evolution of caffeine biosynthesis.</title>
        <authorList>
            <person name="Denoeud F."/>
            <person name="Carretero-Paulet L."/>
            <person name="Dereeper A."/>
            <person name="Droc G."/>
            <person name="Guyot R."/>
            <person name="Pietrella M."/>
            <person name="Zheng C."/>
            <person name="Alberti A."/>
            <person name="Anthony F."/>
            <person name="Aprea G."/>
            <person name="Aury J.M."/>
            <person name="Bento P."/>
            <person name="Bernard M."/>
            <person name="Bocs S."/>
            <person name="Campa C."/>
            <person name="Cenci A."/>
            <person name="Combes M.C."/>
            <person name="Crouzillat D."/>
            <person name="Da Silva C."/>
            <person name="Daddiego L."/>
            <person name="De Bellis F."/>
            <person name="Dussert S."/>
            <person name="Garsmeur O."/>
            <person name="Gayraud T."/>
            <person name="Guignon V."/>
            <person name="Jahn K."/>
            <person name="Jamilloux V."/>
            <person name="Joet T."/>
            <person name="Labadie K."/>
            <person name="Lan T."/>
            <person name="Leclercq J."/>
            <person name="Lepelley M."/>
            <person name="Leroy T."/>
            <person name="Li L.T."/>
            <person name="Librado P."/>
            <person name="Lopez L."/>
            <person name="Munoz A."/>
            <person name="Noel B."/>
            <person name="Pallavicini A."/>
            <person name="Perrotta G."/>
            <person name="Poncet V."/>
            <person name="Pot D."/>
            <person name="Priyono X."/>
            <person name="Rigoreau M."/>
            <person name="Rouard M."/>
            <person name="Rozas J."/>
            <person name="Tranchant-Dubreuil C."/>
            <person name="VanBuren R."/>
            <person name="Zhang Q."/>
            <person name="Andrade A.C."/>
            <person name="Argout X."/>
            <person name="Bertrand B."/>
            <person name="de Kochko A."/>
            <person name="Graziosi G."/>
            <person name="Henry R.J."/>
            <person name="Jayarama X."/>
            <person name="Ming R."/>
            <person name="Nagai C."/>
            <person name="Rounsley S."/>
            <person name="Sankoff D."/>
            <person name="Giuliano G."/>
            <person name="Albert V.A."/>
            <person name="Wincker P."/>
            <person name="Lashermes P."/>
        </authorList>
    </citation>
    <scope>NUCLEOTIDE SEQUENCE [LARGE SCALE GENOMIC DNA]</scope>
    <source>
        <strain evidence="6">cv. DH200-94</strain>
    </source>
</reference>
<name>A0A068UGU9_COFCA</name>
<dbReference type="Pfam" id="PF13812">
    <property type="entry name" value="PPR_3"/>
    <property type="match status" value="1"/>
</dbReference>
<feature type="repeat" description="PPR" evidence="2">
    <location>
        <begin position="459"/>
        <end position="493"/>
    </location>
</feature>
<dbReference type="Gramene" id="CDP07502">
    <property type="protein sequence ID" value="CDP07502"/>
    <property type="gene ID" value="GSCOC_T00024779001"/>
</dbReference>
<evidence type="ECO:0000256" key="1">
    <source>
        <dbReference type="ARBA" id="ARBA00022737"/>
    </source>
</evidence>
<evidence type="ECO:0000256" key="2">
    <source>
        <dbReference type="PROSITE-ProRule" id="PRU00708"/>
    </source>
</evidence>
<feature type="repeat" description="PPR" evidence="2">
    <location>
        <begin position="424"/>
        <end position="458"/>
    </location>
</feature>
<sequence>MHLKNLICRQTFNNISKFNRRKVSSLPRPLFNSRNANFSTSSSLAYRSNNSTRAEVDNFVQPSWIFNRCISTSQGALLRDSSSKDDELEEDEATNEFLSRFVWIMRGKLSEAYPESDRKTIDAMLLIIVEKVVSEMEKGGVEGMTGTAAATPSEDFSEDLWRTVWEVSQVVLEDMQKAQKKEKMKKFLQSDDVKEMCRFAGEIGIRGDMLRELRFKWAREKMEQTEFYEGLEKLKEEAKEGREEVKSESRATEEDGVFLGAGSDDSVNEEVPNVVTLPKRHGKLKYKIYGLDLSDSKWAEVADKIHRTEEVILPQEPQPISGKCKILTDKILSLQIEDDPSQLLAEWVELLQPGRIDWITLLDKLKERSTGLYLKIAELILGEESFQANIRDYSKLVDAHACENRSEDVERILKKMNENGISPDVLTLTTLVHMYTKAGNLDRAKETFESLKHQGLHPDMRVCNSMITSYINAGLPKSGESLMRDLEKWDIKPTEEIYMALLKSFSQLGDVNGAVRIASSMHFAGIQPNLESCTLVIEAYAKTGDLNKARQNFDNIIKLGLKPDDRCTASMIAAYARKNLLDKALHLLLQLEKDGFEPGVATYSVFVDWLGKLQMVDEAEQLLNKIAELGEAPPFNVHISLCEMYSRAGIEKKALQALGVMEAKKDQLGKEGFTRIIQGLNDGGFVEDAKRMLALMKAEGISVPESLQISMIRFISPLCCSTTARTTSTMDIIPAIFPSMTGTCRMWFSGTHQNCYP</sequence>
<dbReference type="PhylomeDB" id="A0A068UGU9"/>
<feature type="repeat" description="PPR" evidence="2">
    <location>
        <begin position="599"/>
        <end position="633"/>
    </location>
</feature>
<feature type="repeat" description="PPR" evidence="2">
    <location>
        <begin position="494"/>
        <end position="528"/>
    </location>
</feature>
<feature type="repeat" description="PPR" evidence="2">
    <location>
        <begin position="389"/>
        <end position="423"/>
    </location>
</feature>
<dbReference type="Proteomes" id="UP000295252">
    <property type="component" value="Chromosome II"/>
</dbReference>
<evidence type="ECO:0000313" key="6">
    <source>
        <dbReference type="Proteomes" id="UP000295252"/>
    </source>
</evidence>
<dbReference type="PANTHER" id="PTHR46862">
    <property type="entry name" value="OS07G0661900 PROTEIN"/>
    <property type="match status" value="1"/>
</dbReference>
<evidence type="ECO:0000259" key="4">
    <source>
        <dbReference type="Pfam" id="PF17177"/>
    </source>
</evidence>
<dbReference type="NCBIfam" id="TIGR00756">
    <property type="entry name" value="PPR"/>
    <property type="match status" value="5"/>
</dbReference>
<dbReference type="PANTHER" id="PTHR46862:SF2">
    <property type="entry name" value="OS02G0611400 PROTEIN"/>
    <property type="match status" value="1"/>
</dbReference>
<dbReference type="Pfam" id="PF17177">
    <property type="entry name" value="PPR_long"/>
    <property type="match status" value="1"/>
</dbReference>
<dbReference type="InterPro" id="IPR033443">
    <property type="entry name" value="PROP1-like_PPR_dom"/>
</dbReference>
<feature type="repeat" description="PPR" evidence="2">
    <location>
        <begin position="564"/>
        <end position="598"/>
    </location>
</feature>
<protein>
    <recommendedName>
        <fullName evidence="4">PROP1-like PPR domain-containing protein</fullName>
    </recommendedName>
</protein>
<dbReference type="OrthoDB" id="185373at2759"/>
<dbReference type="InterPro" id="IPR002885">
    <property type="entry name" value="PPR_rpt"/>
</dbReference>
<feature type="coiled-coil region" evidence="3">
    <location>
        <begin position="228"/>
        <end position="255"/>
    </location>
</feature>
<dbReference type="STRING" id="49390.A0A068UGU9"/>
<dbReference type="EMBL" id="HG739110">
    <property type="protein sequence ID" value="CDP07502.1"/>
    <property type="molecule type" value="Genomic_DNA"/>
</dbReference>
<dbReference type="PROSITE" id="PS51375">
    <property type="entry name" value="PPR"/>
    <property type="match status" value="7"/>
</dbReference>
<organism evidence="5 6">
    <name type="scientific">Coffea canephora</name>
    <name type="common">Robusta coffee</name>
    <dbReference type="NCBI Taxonomy" id="49390"/>
    <lineage>
        <taxon>Eukaryota</taxon>
        <taxon>Viridiplantae</taxon>
        <taxon>Streptophyta</taxon>
        <taxon>Embryophyta</taxon>
        <taxon>Tracheophyta</taxon>
        <taxon>Spermatophyta</taxon>
        <taxon>Magnoliopsida</taxon>
        <taxon>eudicotyledons</taxon>
        <taxon>Gunneridae</taxon>
        <taxon>Pentapetalae</taxon>
        <taxon>asterids</taxon>
        <taxon>lamiids</taxon>
        <taxon>Gentianales</taxon>
        <taxon>Rubiaceae</taxon>
        <taxon>Ixoroideae</taxon>
        <taxon>Gardenieae complex</taxon>
        <taxon>Bertiereae - Coffeeae clade</taxon>
        <taxon>Coffeeae</taxon>
        <taxon>Coffea</taxon>
    </lineage>
</organism>